<sequence length="61" mass="7264">MPLAQERQEGGVVDSWMRLTWLYRIDAENGDATLSLWARNGLEIESLRRYQPILLRVFRWS</sequence>
<dbReference type="AlphaFoldDB" id="A0A7X1B508"/>
<gene>
    <name evidence="1" type="ORF">H5P27_06830</name>
</gene>
<dbReference type="EMBL" id="JACHVC010000007">
    <property type="protein sequence ID" value="MBC2605753.1"/>
    <property type="molecule type" value="Genomic_DNA"/>
</dbReference>
<comment type="caution">
    <text evidence="1">The sequence shown here is derived from an EMBL/GenBank/DDBJ whole genome shotgun (WGS) entry which is preliminary data.</text>
</comment>
<protein>
    <submittedName>
        <fullName evidence="1">Uncharacterized protein</fullName>
    </submittedName>
</protein>
<keyword evidence="2" id="KW-1185">Reference proteome</keyword>
<evidence type="ECO:0000313" key="2">
    <source>
        <dbReference type="Proteomes" id="UP000526501"/>
    </source>
</evidence>
<dbReference type="Proteomes" id="UP000526501">
    <property type="component" value="Unassembled WGS sequence"/>
</dbReference>
<organism evidence="1 2">
    <name type="scientific">Pelagicoccus albus</name>
    <dbReference type="NCBI Taxonomy" id="415222"/>
    <lineage>
        <taxon>Bacteria</taxon>
        <taxon>Pseudomonadati</taxon>
        <taxon>Verrucomicrobiota</taxon>
        <taxon>Opitutia</taxon>
        <taxon>Puniceicoccales</taxon>
        <taxon>Pelagicoccaceae</taxon>
        <taxon>Pelagicoccus</taxon>
    </lineage>
</organism>
<reference evidence="1 2" key="1">
    <citation type="submission" date="2020-07" db="EMBL/GenBank/DDBJ databases">
        <authorList>
            <person name="Feng X."/>
        </authorList>
    </citation>
    <scope>NUCLEOTIDE SEQUENCE [LARGE SCALE GENOMIC DNA]</scope>
    <source>
        <strain evidence="1 2">JCM23202</strain>
    </source>
</reference>
<dbReference type="RefSeq" id="WP_185659647.1">
    <property type="nucleotide sequence ID" value="NZ_CAWPOO010000007.1"/>
</dbReference>
<proteinExistence type="predicted"/>
<evidence type="ECO:0000313" key="1">
    <source>
        <dbReference type="EMBL" id="MBC2605753.1"/>
    </source>
</evidence>
<name>A0A7X1B508_9BACT</name>
<accession>A0A7X1B508</accession>